<reference evidence="1" key="1">
    <citation type="submission" date="2017-08" db="EMBL/GenBank/DDBJ databases">
        <authorList>
            <person name="Polle J.E."/>
            <person name="Barry K."/>
            <person name="Cushman J."/>
            <person name="Schmutz J."/>
            <person name="Tran D."/>
            <person name="Hathwaick L.T."/>
            <person name="Yim W.C."/>
            <person name="Jenkins J."/>
            <person name="Mckie-Krisberg Z.M."/>
            <person name="Prochnik S."/>
            <person name="Lindquist E."/>
            <person name="Dockter R.B."/>
            <person name="Adam C."/>
            <person name="Molina H."/>
            <person name="Bunkerborg J."/>
            <person name="Jin E."/>
            <person name="Buchheim M."/>
            <person name="Magnuson J."/>
        </authorList>
    </citation>
    <scope>NUCLEOTIDE SEQUENCE</scope>
    <source>
        <strain evidence="1">CCAP 19/18</strain>
    </source>
</reference>
<comment type="caution">
    <text evidence="1">The sequence shown here is derived from an EMBL/GenBank/DDBJ whole genome shotgun (WGS) entry which is preliminary data.</text>
</comment>
<sequence>MGTCDELALDVLINSFMGFSRDLAGLKRIVVGGANRDWPVTDLPEDEESEGQFDIDPMQLPEGMDEELELLDDLEVSGGGQSQSNAICASAMQNEVRALSRACMGALTVLVRMPALLFLVQQKVYLEKR</sequence>
<evidence type="ECO:0000313" key="1">
    <source>
        <dbReference type="EMBL" id="KAF5833416.1"/>
    </source>
</evidence>
<protein>
    <recommendedName>
        <fullName evidence="3">Encoded protein</fullName>
    </recommendedName>
</protein>
<dbReference type="Proteomes" id="UP000815325">
    <property type="component" value="Unassembled WGS sequence"/>
</dbReference>
<proteinExistence type="predicted"/>
<dbReference type="EMBL" id="MU069812">
    <property type="protein sequence ID" value="KAF5833416.1"/>
    <property type="molecule type" value="Genomic_DNA"/>
</dbReference>
<dbReference type="Pfam" id="PF12049">
    <property type="entry name" value="DUF3531"/>
    <property type="match status" value="1"/>
</dbReference>
<evidence type="ECO:0008006" key="3">
    <source>
        <dbReference type="Google" id="ProtNLM"/>
    </source>
</evidence>
<gene>
    <name evidence="1" type="ORF">DUNSADRAFT_10285</name>
</gene>
<evidence type="ECO:0000313" key="2">
    <source>
        <dbReference type="Proteomes" id="UP000815325"/>
    </source>
</evidence>
<dbReference type="InterPro" id="IPR021920">
    <property type="entry name" value="DUF3531"/>
</dbReference>
<keyword evidence="2" id="KW-1185">Reference proteome</keyword>
<name>A0ABQ7GFQ2_DUNSA</name>
<accession>A0ABQ7GFQ2</accession>
<organism evidence="1 2">
    <name type="scientific">Dunaliella salina</name>
    <name type="common">Green alga</name>
    <name type="synonym">Protococcus salinus</name>
    <dbReference type="NCBI Taxonomy" id="3046"/>
    <lineage>
        <taxon>Eukaryota</taxon>
        <taxon>Viridiplantae</taxon>
        <taxon>Chlorophyta</taxon>
        <taxon>core chlorophytes</taxon>
        <taxon>Chlorophyceae</taxon>
        <taxon>CS clade</taxon>
        <taxon>Chlamydomonadales</taxon>
        <taxon>Dunaliellaceae</taxon>
        <taxon>Dunaliella</taxon>
    </lineage>
</organism>